<dbReference type="FunFam" id="3.40.50.300:FF:000006">
    <property type="entry name" value="DNA-binding transcriptional regulator NtrC"/>
    <property type="match status" value="1"/>
</dbReference>
<keyword evidence="3" id="KW-0805">Transcription regulation</keyword>
<organism evidence="7 8">
    <name type="scientific">Clostridium tyrobutyricum DIVETGP</name>
    <dbReference type="NCBI Taxonomy" id="1408889"/>
    <lineage>
        <taxon>Bacteria</taxon>
        <taxon>Bacillati</taxon>
        <taxon>Bacillota</taxon>
        <taxon>Clostridia</taxon>
        <taxon>Eubacteriales</taxon>
        <taxon>Clostridiaceae</taxon>
        <taxon>Clostridium</taxon>
    </lineage>
</organism>
<comment type="caution">
    <text evidence="7">The sequence shown here is derived from an EMBL/GenBank/DDBJ whole genome shotgun (WGS) entry which is preliminary data.</text>
</comment>
<evidence type="ECO:0000259" key="6">
    <source>
        <dbReference type="PROSITE" id="PS50045"/>
    </source>
</evidence>
<dbReference type="InterPro" id="IPR002078">
    <property type="entry name" value="Sigma_54_int"/>
</dbReference>
<dbReference type="InterPro" id="IPR029016">
    <property type="entry name" value="GAF-like_dom_sf"/>
</dbReference>
<dbReference type="InterPro" id="IPR027417">
    <property type="entry name" value="P-loop_NTPase"/>
</dbReference>
<dbReference type="InterPro" id="IPR035965">
    <property type="entry name" value="PAS-like_dom_sf"/>
</dbReference>
<dbReference type="Proteomes" id="UP000019482">
    <property type="component" value="Unassembled WGS sequence"/>
</dbReference>
<dbReference type="Gene3D" id="1.10.8.60">
    <property type="match status" value="1"/>
</dbReference>
<dbReference type="Gene3D" id="3.40.50.300">
    <property type="entry name" value="P-loop containing nucleotide triphosphate hydrolases"/>
    <property type="match status" value="1"/>
</dbReference>
<dbReference type="SUPFAM" id="SSF55785">
    <property type="entry name" value="PYP-like sensor domain (PAS domain)"/>
    <property type="match status" value="1"/>
</dbReference>
<evidence type="ECO:0000256" key="4">
    <source>
        <dbReference type="ARBA" id="ARBA00023125"/>
    </source>
</evidence>
<dbReference type="PANTHER" id="PTHR32071">
    <property type="entry name" value="TRANSCRIPTIONAL REGULATORY PROTEIN"/>
    <property type="match status" value="1"/>
</dbReference>
<dbReference type="InterPro" id="IPR003018">
    <property type="entry name" value="GAF"/>
</dbReference>
<dbReference type="InterPro" id="IPR009057">
    <property type="entry name" value="Homeodomain-like_sf"/>
</dbReference>
<dbReference type="InterPro" id="IPR058031">
    <property type="entry name" value="AAA_lid_NorR"/>
</dbReference>
<keyword evidence="4" id="KW-0238">DNA-binding</keyword>
<dbReference type="Pfam" id="PF25601">
    <property type="entry name" value="AAA_lid_14"/>
    <property type="match status" value="1"/>
</dbReference>
<evidence type="ECO:0000256" key="5">
    <source>
        <dbReference type="ARBA" id="ARBA00023163"/>
    </source>
</evidence>
<dbReference type="InterPro" id="IPR003593">
    <property type="entry name" value="AAA+_ATPase"/>
</dbReference>
<dbReference type="Pfam" id="PF02954">
    <property type="entry name" value="HTH_8"/>
    <property type="match status" value="1"/>
</dbReference>
<dbReference type="Gene3D" id="3.30.450.40">
    <property type="match status" value="1"/>
</dbReference>
<sequence length="650" mass="73911">MENYIKFIHKAWIDFIKTGYMNSAVRSEIADSWRRCKNYGIDPMSEYEIKDNILKAKDKIKENADLICVAHSTIEHLYSTVAGSGFVIMLVDKQGYVIDVVGDKDIMKRANELNFRIGSLWTEKSVGTNAIGTAIYLNKPIQTIGSEHYMINQHLWTCSASPIHDKFGNIIGCINMSGNYYDAHSHTLGIVTVAAQAIEREFQLVVSNKLMNITLDSISEGMIVTDDKLKITRTNIKAQQILCTSEDVFKGIDIRKIIKNIGFKTMLTKGDTSYSNIGCDFLINGKSIKCLINAVPIKMKNKTIGIVITFRESQYYHKLVGKFMGYRASYKFDDIITNNDNMKKTIELAKKASKSDCNILIEGESGTGKELMAQSIHNYSSRKNGPFVAVNCSSIPRELVESELFGYEKGAFTGASRDGNPGKFELANSGTIFLDEIGELPLDIQSKLLRVLDNNKITRVGGNYEKQLDVRVIGATNRILLNEVKKKNFRADLYYRLNVINIRTIALRNRKEDIDLLIRYFVKSLNLKNIHQSRLVGNAYIERMKNNIWLGNVRELRNVVERDYYLSDELICSSDYLTETKQTLNSKNNIYNKNNIMCEVIPIQMLEKESIQNAIEKCSGNLVKTAALLNISRSTLYRKIKKYKIMHYKK</sequence>
<protein>
    <submittedName>
        <fullName evidence="7">Transcriptional activator of acetoin dehydrogenase operon AcoR</fullName>
    </submittedName>
</protein>
<evidence type="ECO:0000313" key="8">
    <source>
        <dbReference type="Proteomes" id="UP000019482"/>
    </source>
</evidence>
<dbReference type="SMART" id="SM00382">
    <property type="entry name" value="AAA"/>
    <property type="match status" value="1"/>
</dbReference>
<proteinExistence type="predicted"/>
<reference evidence="7 8" key="1">
    <citation type="journal article" date="2015" name="Genome Announc.">
        <title>Draft Genome Sequence of Clostridium tyrobutyricum Strain DIVETGP, Isolated from Cow's Milk for Grana Padano Production.</title>
        <authorList>
            <person name="Soggiu A."/>
            <person name="Piras C."/>
            <person name="Gaiarsa S."/>
            <person name="Sassera D."/>
            <person name="Roncada P."/>
            <person name="Bendixen E."/>
            <person name="Brasca M."/>
            <person name="Bonizzi L."/>
        </authorList>
    </citation>
    <scope>NUCLEOTIDE SEQUENCE [LARGE SCALE GENOMIC DNA]</scope>
    <source>
        <strain evidence="7 8">DIVETGP</strain>
    </source>
</reference>
<dbReference type="GO" id="GO:0043565">
    <property type="term" value="F:sequence-specific DNA binding"/>
    <property type="evidence" value="ECO:0007669"/>
    <property type="project" value="InterPro"/>
</dbReference>
<accession>W6NHN0</accession>
<evidence type="ECO:0000256" key="2">
    <source>
        <dbReference type="ARBA" id="ARBA00022840"/>
    </source>
</evidence>
<dbReference type="AlphaFoldDB" id="W6NHN0"/>
<dbReference type="InterPro" id="IPR025662">
    <property type="entry name" value="Sigma_54_int_dom_ATP-bd_1"/>
</dbReference>
<dbReference type="GO" id="GO:0006355">
    <property type="term" value="P:regulation of DNA-templated transcription"/>
    <property type="evidence" value="ECO:0007669"/>
    <property type="project" value="InterPro"/>
</dbReference>
<dbReference type="PROSITE" id="PS00675">
    <property type="entry name" value="SIGMA54_INTERACT_1"/>
    <property type="match status" value="1"/>
</dbReference>
<keyword evidence="8" id="KW-1185">Reference proteome</keyword>
<evidence type="ECO:0000256" key="1">
    <source>
        <dbReference type="ARBA" id="ARBA00022741"/>
    </source>
</evidence>
<dbReference type="RefSeq" id="WP_017896002.1">
    <property type="nucleotide sequence ID" value="NZ_CBXI010000027.1"/>
</dbReference>
<evidence type="ECO:0000313" key="7">
    <source>
        <dbReference type="EMBL" id="CDL91577.1"/>
    </source>
</evidence>
<dbReference type="PRINTS" id="PR01590">
    <property type="entry name" value="HTHFIS"/>
</dbReference>
<dbReference type="SUPFAM" id="SSF52540">
    <property type="entry name" value="P-loop containing nucleoside triphosphate hydrolases"/>
    <property type="match status" value="1"/>
</dbReference>
<dbReference type="Gene3D" id="1.10.10.60">
    <property type="entry name" value="Homeodomain-like"/>
    <property type="match status" value="1"/>
</dbReference>
<dbReference type="EMBL" id="CBXI010000027">
    <property type="protein sequence ID" value="CDL91577.1"/>
    <property type="molecule type" value="Genomic_DNA"/>
</dbReference>
<dbReference type="CDD" id="cd00009">
    <property type="entry name" value="AAA"/>
    <property type="match status" value="1"/>
</dbReference>
<dbReference type="Pfam" id="PF00158">
    <property type="entry name" value="Sigma54_activat"/>
    <property type="match status" value="1"/>
</dbReference>
<keyword evidence="5" id="KW-0804">Transcription</keyword>
<dbReference type="PROSITE" id="PS50045">
    <property type="entry name" value="SIGMA54_INTERACT_4"/>
    <property type="match status" value="1"/>
</dbReference>
<evidence type="ECO:0000256" key="3">
    <source>
        <dbReference type="ARBA" id="ARBA00023015"/>
    </source>
</evidence>
<dbReference type="GeneID" id="29418912"/>
<dbReference type="SUPFAM" id="SSF46689">
    <property type="entry name" value="Homeodomain-like"/>
    <property type="match status" value="1"/>
</dbReference>
<keyword evidence="1" id="KW-0547">Nucleotide-binding</keyword>
<dbReference type="Pfam" id="PF01590">
    <property type="entry name" value="GAF"/>
    <property type="match status" value="1"/>
</dbReference>
<keyword evidence="2" id="KW-0067">ATP-binding</keyword>
<dbReference type="Gene3D" id="3.30.450.20">
    <property type="entry name" value="PAS domain"/>
    <property type="match status" value="1"/>
</dbReference>
<dbReference type="InterPro" id="IPR002197">
    <property type="entry name" value="HTH_Fis"/>
</dbReference>
<feature type="domain" description="Sigma-54 factor interaction" evidence="6">
    <location>
        <begin position="335"/>
        <end position="565"/>
    </location>
</feature>
<dbReference type="PANTHER" id="PTHR32071:SF57">
    <property type="entry name" value="C4-DICARBOXYLATE TRANSPORT TRANSCRIPTIONAL REGULATORY PROTEIN DCTD"/>
    <property type="match status" value="1"/>
</dbReference>
<dbReference type="GO" id="GO:0005524">
    <property type="term" value="F:ATP binding"/>
    <property type="evidence" value="ECO:0007669"/>
    <property type="project" value="UniProtKB-KW"/>
</dbReference>
<name>W6NHN0_CLOTY</name>
<dbReference type="OrthoDB" id="9803970at2"/>
<gene>
    <name evidence="7" type="ORF">CTDIVETGP_1647</name>
</gene>